<proteinExistence type="predicted"/>
<comment type="caution">
    <text evidence="2">The sequence shown here is derived from an EMBL/GenBank/DDBJ whole genome shotgun (WGS) entry which is preliminary data.</text>
</comment>
<protein>
    <submittedName>
        <fullName evidence="2">Uncharacterized protein</fullName>
    </submittedName>
</protein>
<reference evidence="2 3" key="1">
    <citation type="journal article" date="2016" name="Int. J. Mol. Sci.">
        <title>Comparative genomics of the extreme acidophile Acidithiobacillus thiooxidans reveals intraspecific divergence and niche adaptation.</title>
        <authorList>
            <person name="Zhang X."/>
            <person name="Feng X."/>
            <person name="Tao J."/>
            <person name="Ma L."/>
            <person name="Xiao Y."/>
            <person name="Liang Y."/>
            <person name="Liu X."/>
            <person name="Yin H."/>
        </authorList>
    </citation>
    <scope>NUCLEOTIDE SEQUENCE [LARGE SCALE GENOMIC DNA]</scope>
    <source>
        <strain evidence="1 3">A02</strain>
        <strain evidence="2">DXS-W</strain>
    </source>
</reference>
<evidence type="ECO:0000313" key="4">
    <source>
        <dbReference type="Proteomes" id="UP000095008"/>
    </source>
</evidence>
<dbReference type="Proteomes" id="UP000094893">
    <property type="component" value="Unassembled WGS sequence"/>
</dbReference>
<accession>A0A1C2IWD8</accession>
<keyword evidence="4" id="KW-1185">Reference proteome</keyword>
<sequence>MNWKSGFSPIVSVRWRWLMGVVVILDELPRRPMLAGKDGLRLSLAGAQDKLPVVFGGSRIGLLLNGTSSSHILKSSSIRVE</sequence>
<dbReference type="eggNOG" id="COG3550">
    <property type="taxonomic scope" value="Bacteria"/>
</dbReference>
<organism evidence="2 4">
    <name type="scientific">Acidithiobacillus thiooxidans</name>
    <name type="common">Thiobacillus thiooxidans</name>
    <dbReference type="NCBI Taxonomy" id="930"/>
    <lineage>
        <taxon>Bacteria</taxon>
        <taxon>Pseudomonadati</taxon>
        <taxon>Pseudomonadota</taxon>
        <taxon>Acidithiobacillia</taxon>
        <taxon>Acidithiobacillales</taxon>
        <taxon>Acidithiobacillaceae</taxon>
        <taxon>Acidithiobacillus</taxon>
    </lineage>
</organism>
<evidence type="ECO:0000313" key="1">
    <source>
        <dbReference type="EMBL" id="OCX71935.1"/>
    </source>
</evidence>
<name>A0A1C2IWD8_ACITH</name>
<dbReference type="STRING" id="930.GCA_002079865_03066"/>
<dbReference type="Proteomes" id="UP000095008">
    <property type="component" value="Unassembled WGS sequence"/>
</dbReference>
<dbReference type="EMBL" id="LWRY01000037">
    <property type="protein sequence ID" value="OCX74533.1"/>
    <property type="molecule type" value="Genomic_DNA"/>
</dbReference>
<dbReference type="EMBL" id="LWSA01000153">
    <property type="protein sequence ID" value="OCX71935.1"/>
    <property type="molecule type" value="Genomic_DNA"/>
</dbReference>
<dbReference type="RefSeq" id="WP_024892603.1">
    <property type="nucleotide sequence ID" value="NZ_LWRY01000037.1"/>
</dbReference>
<gene>
    <name evidence="2" type="ORF">A6M23_06125</name>
    <name evidence="1" type="ORF">A6P07_10995</name>
</gene>
<evidence type="ECO:0000313" key="2">
    <source>
        <dbReference type="EMBL" id="OCX74533.1"/>
    </source>
</evidence>
<dbReference type="AlphaFoldDB" id="A0A1C2IWD8"/>
<evidence type="ECO:0000313" key="3">
    <source>
        <dbReference type="Proteomes" id="UP000094893"/>
    </source>
</evidence>